<accession>A0A0L0BTA5</accession>
<dbReference type="Proteomes" id="UP000037069">
    <property type="component" value="Unassembled WGS sequence"/>
</dbReference>
<evidence type="ECO:0000313" key="1">
    <source>
        <dbReference type="EMBL" id="KNC23223.1"/>
    </source>
</evidence>
<evidence type="ECO:0000313" key="2">
    <source>
        <dbReference type="Proteomes" id="UP000037069"/>
    </source>
</evidence>
<comment type="caution">
    <text evidence="1">The sequence shown here is derived from an EMBL/GenBank/DDBJ whole genome shotgun (WGS) entry which is preliminary data.</text>
</comment>
<dbReference type="AlphaFoldDB" id="A0A0L0BTA5"/>
<protein>
    <submittedName>
        <fullName evidence="1">Uncharacterized protein</fullName>
    </submittedName>
</protein>
<gene>
    <name evidence="1" type="ORF">FF38_01045</name>
</gene>
<name>A0A0L0BTA5_LUCCU</name>
<sequence>MRFILPYAGSSSNSLGKAGAGMVGMGGEGRSKELMELRSELLVVKPSDSLLFSCCLSKTLFAASKAKGLVLMFGFSSVFVFKTSSYEGGSPSSSFLFVIFILFVKEKFEPNFFRRCVVSVPIFVRASEEVLKFLSNLCLAPLAFKAIRSPMDSHHHQCRQHHHDNLCHYDPLHTRVMVFGGNSGALRKVLFTAPVEVSGDDDCVVAGSIIGGVITIYVVQDRDVVVLVPAVKLFDLPPWPTVRNK</sequence>
<organism evidence="1 2">
    <name type="scientific">Lucilia cuprina</name>
    <name type="common">Green bottle fly</name>
    <name type="synonym">Australian sheep blowfly</name>
    <dbReference type="NCBI Taxonomy" id="7375"/>
    <lineage>
        <taxon>Eukaryota</taxon>
        <taxon>Metazoa</taxon>
        <taxon>Ecdysozoa</taxon>
        <taxon>Arthropoda</taxon>
        <taxon>Hexapoda</taxon>
        <taxon>Insecta</taxon>
        <taxon>Pterygota</taxon>
        <taxon>Neoptera</taxon>
        <taxon>Endopterygota</taxon>
        <taxon>Diptera</taxon>
        <taxon>Brachycera</taxon>
        <taxon>Muscomorpha</taxon>
        <taxon>Oestroidea</taxon>
        <taxon>Calliphoridae</taxon>
        <taxon>Luciliinae</taxon>
        <taxon>Lucilia</taxon>
    </lineage>
</organism>
<dbReference type="EMBL" id="JRES01001383">
    <property type="protein sequence ID" value="KNC23223.1"/>
    <property type="molecule type" value="Genomic_DNA"/>
</dbReference>
<reference evidence="1 2" key="1">
    <citation type="journal article" date="2015" name="Nat. Commun.">
        <title>Lucilia cuprina genome unlocks parasitic fly biology to underpin future interventions.</title>
        <authorList>
            <person name="Anstead C.A."/>
            <person name="Korhonen P.K."/>
            <person name="Young N.D."/>
            <person name="Hall R.S."/>
            <person name="Jex A.R."/>
            <person name="Murali S.C."/>
            <person name="Hughes D.S."/>
            <person name="Lee S.F."/>
            <person name="Perry T."/>
            <person name="Stroehlein A.J."/>
            <person name="Ansell B.R."/>
            <person name="Breugelmans B."/>
            <person name="Hofmann A."/>
            <person name="Qu J."/>
            <person name="Dugan S."/>
            <person name="Lee S.L."/>
            <person name="Chao H."/>
            <person name="Dinh H."/>
            <person name="Han Y."/>
            <person name="Doddapaneni H.V."/>
            <person name="Worley K.C."/>
            <person name="Muzny D.M."/>
            <person name="Ioannidis P."/>
            <person name="Waterhouse R.M."/>
            <person name="Zdobnov E.M."/>
            <person name="James P.J."/>
            <person name="Bagnall N.H."/>
            <person name="Kotze A.C."/>
            <person name="Gibbs R.A."/>
            <person name="Richards S."/>
            <person name="Batterham P."/>
            <person name="Gasser R.B."/>
        </authorList>
    </citation>
    <scope>NUCLEOTIDE SEQUENCE [LARGE SCALE GENOMIC DNA]</scope>
    <source>
        <strain evidence="1 2">LS</strain>
        <tissue evidence="1">Full body</tissue>
    </source>
</reference>
<proteinExistence type="predicted"/>
<keyword evidence="2" id="KW-1185">Reference proteome</keyword>